<dbReference type="PRINTS" id="PR01270">
    <property type="entry name" value="HDASUPER"/>
</dbReference>
<dbReference type="AlphaFoldDB" id="A0A4S4N6S5"/>
<comment type="caution">
    <text evidence="3">The sequence shown here is derived from an EMBL/GenBank/DDBJ whole genome shotgun (WGS) entry which is preliminary data.</text>
</comment>
<accession>A0A4S4N6S5</accession>
<dbReference type="Pfam" id="PF00850">
    <property type="entry name" value="Hist_deacetyl"/>
    <property type="match status" value="1"/>
</dbReference>
<comment type="similarity">
    <text evidence="1">Belongs to the histone deacetylase family.</text>
</comment>
<dbReference type="EMBL" id="SRKY01000005">
    <property type="protein sequence ID" value="THH34759.1"/>
    <property type="molecule type" value="Genomic_DNA"/>
</dbReference>
<dbReference type="Gene3D" id="3.40.800.20">
    <property type="entry name" value="Histone deacetylase domain"/>
    <property type="match status" value="1"/>
</dbReference>
<dbReference type="GO" id="GO:0040029">
    <property type="term" value="P:epigenetic regulation of gene expression"/>
    <property type="evidence" value="ECO:0007669"/>
    <property type="project" value="TreeGrafter"/>
</dbReference>
<keyword evidence="4" id="KW-1185">Reference proteome</keyword>
<dbReference type="RefSeq" id="WP_136464346.1">
    <property type="nucleotide sequence ID" value="NZ_SRKY01000005.1"/>
</dbReference>
<evidence type="ECO:0000313" key="4">
    <source>
        <dbReference type="Proteomes" id="UP000306602"/>
    </source>
</evidence>
<dbReference type="InterPro" id="IPR023696">
    <property type="entry name" value="Ureohydrolase_dom_sf"/>
</dbReference>
<dbReference type="PANTHER" id="PTHR10625:SF10">
    <property type="entry name" value="HISTONE DEACETYLASE HDAC1"/>
    <property type="match status" value="1"/>
</dbReference>
<dbReference type="InterPro" id="IPR037138">
    <property type="entry name" value="His_deacetylse_dom_sf"/>
</dbReference>
<dbReference type="Proteomes" id="UP000306602">
    <property type="component" value="Unassembled WGS sequence"/>
</dbReference>
<dbReference type="OrthoDB" id="9808367at2"/>
<dbReference type="InterPro" id="IPR023801">
    <property type="entry name" value="His_deacetylse_dom"/>
</dbReference>
<dbReference type="GO" id="GO:0004407">
    <property type="term" value="F:histone deacetylase activity"/>
    <property type="evidence" value="ECO:0007669"/>
    <property type="project" value="TreeGrafter"/>
</dbReference>
<dbReference type="InterPro" id="IPR000286">
    <property type="entry name" value="HDACs"/>
</dbReference>
<feature type="domain" description="Histone deacetylase" evidence="2">
    <location>
        <begin position="21"/>
        <end position="302"/>
    </location>
</feature>
<proteinExistence type="inferred from homology"/>
<dbReference type="SUPFAM" id="SSF52768">
    <property type="entry name" value="Arginase/deacetylase"/>
    <property type="match status" value="1"/>
</dbReference>
<protein>
    <submittedName>
        <fullName evidence="3">Histone deacetylase family protein</fullName>
    </submittedName>
</protein>
<dbReference type="CDD" id="cd11599">
    <property type="entry name" value="HDAC_classII_2"/>
    <property type="match status" value="1"/>
</dbReference>
<dbReference type="PANTHER" id="PTHR10625">
    <property type="entry name" value="HISTONE DEACETYLASE HDAC1-RELATED"/>
    <property type="match status" value="1"/>
</dbReference>
<name>A0A4S4N6S5_9RHOB</name>
<reference evidence="3 4" key="1">
    <citation type="submission" date="2019-04" db="EMBL/GenBank/DDBJ databases">
        <title>Shimia ponticola sp. nov., isolated from seawater.</title>
        <authorList>
            <person name="Kim Y.-O."/>
            <person name="Yoon J.-H."/>
        </authorList>
    </citation>
    <scope>NUCLEOTIDE SEQUENCE [LARGE SCALE GENOMIC DNA]</scope>
    <source>
        <strain evidence="3 4">MYP11</strain>
    </source>
</reference>
<sequence>MTTALITHPDCLGHENPPGAPEKVARLEHLLSALVPLDLLRLEAPMGTPEQAELVHDAEYVAQIPDRIPTKDHIWLDGDTYLSPGSLNAIYRGVGGAVRAVDAVLDGEAKNAFCATRPPGHHAEQALPMGFCIFGNVAIAAKHALENRGLKRVAVLDFDVHHGNGTQALLQDDPRAFFVSSHQFPLWPGTGRASEIGPHGNIMNIPLDPASGGAEMQNAWEPVWDRLYEQKPEMILISAGFDAHTNDPLAELRWEVEDFAWLTAKICEMAAELSEGRVVSVLEGGYDLRALAMSAKAHVEELMKAAT</sequence>
<gene>
    <name evidence="3" type="ORF">E4Z66_17480</name>
</gene>
<evidence type="ECO:0000259" key="2">
    <source>
        <dbReference type="Pfam" id="PF00850"/>
    </source>
</evidence>
<evidence type="ECO:0000256" key="1">
    <source>
        <dbReference type="ARBA" id="ARBA00005947"/>
    </source>
</evidence>
<evidence type="ECO:0000313" key="3">
    <source>
        <dbReference type="EMBL" id="THH34759.1"/>
    </source>
</evidence>
<organism evidence="3 4">
    <name type="scientific">Aliishimia ponticola</name>
    <dbReference type="NCBI Taxonomy" id="2499833"/>
    <lineage>
        <taxon>Bacteria</taxon>
        <taxon>Pseudomonadati</taxon>
        <taxon>Pseudomonadota</taxon>
        <taxon>Alphaproteobacteria</taxon>
        <taxon>Rhodobacterales</taxon>
        <taxon>Paracoccaceae</taxon>
        <taxon>Aliishimia</taxon>
    </lineage>
</organism>